<feature type="domain" description="NAC-A/B" evidence="24">
    <location>
        <begin position="143"/>
        <end position="208"/>
    </location>
</feature>
<keyword evidence="10 23" id="KW-0812">Transmembrane</keyword>
<dbReference type="InterPro" id="IPR012420">
    <property type="entry name" value="Cbp4"/>
</dbReference>
<dbReference type="CDD" id="cd22055">
    <property type="entry name" value="NAC_BTF3"/>
    <property type="match status" value="1"/>
</dbReference>
<feature type="compositionally biased region" description="Acidic residues" evidence="22">
    <location>
        <begin position="219"/>
        <end position="232"/>
    </location>
</feature>
<dbReference type="InterPro" id="IPR002715">
    <property type="entry name" value="Nas_poly-pep-assoc_cplx_dom"/>
</dbReference>
<dbReference type="Pfam" id="PF01849">
    <property type="entry name" value="NAC"/>
    <property type="match status" value="1"/>
</dbReference>
<evidence type="ECO:0000256" key="10">
    <source>
        <dbReference type="ARBA" id="ARBA00022692"/>
    </source>
</evidence>
<evidence type="ECO:0000313" key="25">
    <source>
        <dbReference type="EMBL" id="CAI4210811.1"/>
    </source>
</evidence>
<keyword evidence="11" id="KW-0999">Mitochondrion inner membrane</keyword>
<keyword evidence="14 21" id="KW-0805">Transcription regulation</keyword>
<keyword evidence="16 23" id="KW-0472">Membrane</keyword>
<evidence type="ECO:0000256" key="4">
    <source>
        <dbReference type="ARBA" id="ARBA00005296"/>
    </source>
</evidence>
<dbReference type="AlphaFoldDB" id="A0A9P1GUH3"/>
<evidence type="ECO:0000256" key="17">
    <source>
        <dbReference type="ARBA" id="ARBA00023163"/>
    </source>
</evidence>
<dbReference type="GO" id="GO:0005634">
    <property type="term" value="C:nucleus"/>
    <property type="evidence" value="ECO:0007669"/>
    <property type="project" value="UniProtKB-SubCell"/>
</dbReference>
<dbReference type="Gene3D" id="2.20.70.30">
    <property type="entry name" value="Nascent polypeptide-associated complex domain"/>
    <property type="match status" value="1"/>
</dbReference>
<dbReference type="GO" id="GO:0005743">
    <property type="term" value="C:mitochondrial inner membrane"/>
    <property type="evidence" value="ECO:0007669"/>
    <property type="project" value="UniProtKB-SubCell"/>
</dbReference>
<evidence type="ECO:0000256" key="13">
    <source>
        <dbReference type="ARBA" id="ARBA00022989"/>
    </source>
</evidence>
<keyword evidence="17 21" id="KW-0804">Transcription</keyword>
<evidence type="ECO:0000256" key="6">
    <source>
        <dbReference type="ARBA" id="ARBA00022192"/>
    </source>
</evidence>
<dbReference type="PANTHER" id="PTHR10351">
    <property type="entry name" value="TRANSCRIPTION FACTOR BTF3 FAMILY MEMBER"/>
    <property type="match status" value="1"/>
</dbReference>
<keyword evidence="7" id="KW-0813">Transport</keyword>
<evidence type="ECO:0000313" key="26">
    <source>
        <dbReference type="Proteomes" id="UP000838763"/>
    </source>
</evidence>
<comment type="subunit">
    <text evidence="21">Part of the nascent polypeptide-associated complex (NAC).</text>
</comment>
<dbReference type="Proteomes" id="UP000838763">
    <property type="component" value="Unassembled WGS sequence"/>
</dbReference>
<evidence type="ECO:0000256" key="22">
    <source>
        <dbReference type="SAM" id="MobiDB-lite"/>
    </source>
</evidence>
<comment type="similarity">
    <text evidence="4 21">Belongs to the NAC-beta family.</text>
</comment>
<evidence type="ECO:0000256" key="7">
    <source>
        <dbReference type="ARBA" id="ARBA00022448"/>
    </source>
</evidence>
<evidence type="ECO:0000256" key="3">
    <source>
        <dbReference type="ARBA" id="ARBA00004496"/>
    </source>
</evidence>
<feature type="compositionally biased region" description="Basic residues" evidence="22">
    <location>
        <begin position="125"/>
        <end position="139"/>
    </location>
</feature>
<evidence type="ECO:0000256" key="5">
    <source>
        <dbReference type="ARBA" id="ARBA00006780"/>
    </source>
</evidence>
<dbReference type="PROSITE" id="PS51151">
    <property type="entry name" value="NAC_AB"/>
    <property type="match status" value="1"/>
</dbReference>
<evidence type="ECO:0000256" key="11">
    <source>
        <dbReference type="ARBA" id="ARBA00022792"/>
    </source>
</evidence>
<reference evidence="25" key="1">
    <citation type="submission" date="2022-11" db="EMBL/GenBank/DDBJ databases">
        <authorList>
            <person name="Scott C."/>
            <person name="Bruce N."/>
        </authorList>
    </citation>
    <scope>NUCLEOTIDE SEQUENCE</scope>
</reference>
<dbReference type="InterPro" id="IPR039370">
    <property type="entry name" value="BTF3"/>
</dbReference>
<keyword evidence="13 23" id="KW-1133">Transmembrane helix</keyword>
<evidence type="ECO:0000256" key="14">
    <source>
        <dbReference type="ARBA" id="ARBA00023015"/>
    </source>
</evidence>
<evidence type="ECO:0000256" key="8">
    <source>
        <dbReference type="ARBA" id="ARBA00022490"/>
    </source>
</evidence>
<dbReference type="EMBL" id="CALLCH030000001">
    <property type="protein sequence ID" value="CAI4210811.1"/>
    <property type="molecule type" value="Genomic_DNA"/>
</dbReference>
<evidence type="ECO:0000256" key="20">
    <source>
        <dbReference type="ARBA" id="ARBA00025413"/>
    </source>
</evidence>
<comment type="caution">
    <text evidence="25">The sequence shown here is derived from an EMBL/GenBank/DDBJ whole genome shotgun (WGS) entry which is preliminary data.</text>
</comment>
<dbReference type="FunFam" id="2.20.70.30:FF:000003">
    <property type="entry name" value="Nascent polypeptide-associated complex subunit beta"/>
    <property type="match status" value="1"/>
</dbReference>
<keyword evidence="8" id="KW-0963">Cytoplasm</keyword>
<feature type="region of interest" description="Disordered" evidence="22">
    <location>
        <begin position="124"/>
        <end position="146"/>
    </location>
</feature>
<feature type="transmembrane region" description="Helical" evidence="23">
    <location>
        <begin position="6"/>
        <end position="28"/>
    </location>
</feature>
<evidence type="ECO:0000256" key="21">
    <source>
        <dbReference type="RuleBase" id="RU361272"/>
    </source>
</evidence>
<evidence type="ECO:0000256" key="19">
    <source>
        <dbReference type="ARBA" id="ARBA00023242"/>
    </source>
</evidence>
<dbReference type="InterPro" id="IPR038187">
    <property type="entry name" value="NAC_A/B_dom_sf"/>
</dbReference>
<keyword evidence="19" id="KW-0539">Nucleus</keyword>
<evidence type="ECO:0000256" key="23">
    <source>
        <dbReference type="SAM" id="Phobius"/>
    </source>
</evidence>
<dbReference type="Pfam" id="PF07960">
    <property type="entry name" value="CBP4"/>
    <property type="match status" value="1"/>
</dbReference>
<keyword evidence="15" id="KW-0496">Mitochondrion</keyword>
<evidence type="ECO:0000256" key="9">
    <source>
        <dbReference type="ARBA" id="ARBA00022491"/>
    </source>
</evidence>
<feature type="region of interest" description="Disordered" evidence="22">
    <location>
        <begin position="214"/>
        <end position="238"/>
    </location>
</feature>
<name>A0A9P1GUH3_9PEZI</name>
<keyword evidence="12" id="KW-0653">Protein transport</keyword>
<comment type="function">
    <text evidence="20">Essential for the assembly of ubiquinol-cytochrome c reductase. It has a direct effect on the correct occurrence of the Rieske protein, core 4, core 5 and apocytochrome b.</text>
</comment>
<gene>
    <name evidence="25" type="ORF">PPNO1_LOCUS610</name>
</gene>
<keyword evidence="18" id="KW-0143">Chaperone</keyword>
<evidence type="ECO:0000256" key="15">
    <source>
        <dbReference type="ARBA" id="ARBA00023128"/>
    </source>
</evidence>
<dbReference type="GO" id="GO:0015031">
    <property type="term" value="P:protein transport"/>
    <property type="evidence" value="ECO:0007669"/>
    <property type="project" value="UniProtKB-KW"/>
</dbReference>
<protein>
    <recommendedName>
        <fullName evidence="6 21">Nascent polypeptide-associated complex subunit beta</fullName>
    </recommendedName>
</protein>
<proteinExistence type="inferred from homology"/>
<evidence type="ECO:0000259" key="24">
    <source>
        <dbReference type="PROSITE" id="PS51151"/>
    </source>
</evidence>
<evidence type="ECO:0000256" key="12">
    <source>
        <dbReference type="ARBA" id="ARBA00022927"/>
    </source>
</evidence>
<organism evidence="25 26">
    <name type="scientific">Parascedosporium putredinis</name>
    <dbReference type="NCBI Taxonomy" id="1442378"/>
    <lineage>
        <taxon>Eukaryota</taxon>
        <taxon>Fungi</taxon>
        <taxon>Dikarya</taxon>
        <taxon>Ascomycota</taxon>
        <taxon>Pezizomycotina</taxon>
        <taxon>Sordariomycetes</taxon>
        <taxon>Hypocreomycetidae</taxon>
        <taxon>Microascales</taxon>
        <taxon>Microascaceae</taxon>
        <taxon>Parascedosporium</taxon>
    </lineage>
</organism>
<evidence type="ECO:0000256" key="18">
    <source>
        <dbReference type="ARBA" id="ARBA00023186"/>
    </source>
</evidence>
<evidence type="ECO:0000256" key="2">
    <source>
        <dbReference type="ARBA" id="ARBA00004434"/>
    </source>
</evidence>
<dbReference type="SMART" id="SM01407">
    <property type="entry name" value="NAC"/>
    <property type="match status" value="1"/>
</dbReference>
<comment type="subcellular location">
    <subcellularLocation>
        <location evidence="3">Cytoplasm</location>
    </subcellularLocation>
    <subcellularLocation>
        <location evidence="2">Mitochondrion inner membrane</location>
        <topology evidence="2">Single-pass membrane protein</topology>
    </subcellularLocation>
    <subcellularLocation>
        <location evidence="1">Nucleus</location>
    </subcellularLocation>
</comment>
<keyword evidence="26" id="KW-1185">Reference proteome</keyword>
<comment type="similarity">
    <text evidence="5">Belongs to the CBP4 family.</text>
</comment>
<keyword evidence="9" id="KW-0678">Repressor</keyword>
<dbReference type="OrthoDB" id="8033832at2759"/>
<evidence type="ECO:0000256" key="1">
    <source>
        <dbReference type="ARBA" id="ARBA00004123"/>
    </source>
</evidence>
<evidence type="ECO:0000256" key="16">
    <source>
        <dbReference type="ARBA" id="ARBA00023136"/>
    </source>
</evidence>
<accession>A0A9P1GUH3</accession>
<sequence>MPKKPVNWWLWTKVMLGGAVISVGGPWITMKLIPTEEELFKRYNPDLQKRSLENKEKREQDFDDFVSMIKQAAKSDKHNLGSRPFTDPFTSRPFLRLDASVTHPIPQHGYGSSGASQEAWCQRPYRGKGTPRRKVKRAPARSGADDKKLQATLKKLNVQPIQAIEEVNMFKEDGNVIHFSAPKVHAAVQANTFAIYGNGEDKELTELLAESYQLQKKDEDDEDIPDLVEGENFESKVE</sequence>